<keyword evidence="1" id="KW-0732">Signal</keyword>
<dbReference type="AlphaFoldDB" id="C8X3S4"/>
<feature type="signal peptide" evidence="1">
    <location>
        <begin position="1"/>
        <end position="23"/>
    </location>
</feature>
<organism evidence="2 3">
    <name type="scientific">Desulfohalobium retbaense (strain ATCC 49708 / DSM 5692 / JCM 16813 / HR100)</name>
    <dbReference type="NCBI Taxonomy" id="485915"/>
    <lineage>
        <taxon>Bacteria</taxon>
        <taxon>Pseudomonadati</taxon>
        <taxon>Thermodesulfobacteriota</taxon>
        <taxon>Desulfovibrionia</taxon>
        <taxon>Desulfovibrionales</taxon>
        <taxon>Desulfohalobiaceae</taxon>
        <taxon>Desulfohalobium</taxon>
    </lineage>
</organism>
<proteinExistence type="predicted"/>
<evidence type="ECO:0000313" key="2">
    <source>
        <dbReference type="EMBL" id="ACV69071.1"/>
    </source>
</evidence>
<dbReference type="RefSeq" id="WP_015752214.1">
    <property type="nucleotide sequence ID" value="NC_013223.1"/>
</dbReference>
<dbReference type="Proteomes" id="UP000001052">
    <property type="component" value="Chromosome"/>
</dbReference>
<dbReference type="STRING" id="485915.Dret_1787"/>
<reference evidence="3" key="1">
    <citation type="submission" date="2009-09" db="EMBL/GenBank/DDBJ databases">
        <title>The complete chromosome of Desulfohalobium retbaense DSM 5692.</title>
        <authorList>
            <consortium name="US DOE Joint Genome Institute (JGI-PGF)"/>
            <person name="Lucas S."/>
            <person name="Copeland A."/>
            <person name="Lapidus A."/>
            <person name="Glavina del Rio T."/>
            <person name="Dalin E."/>
            <person name="Tice H."/>
            <person name="Bruce D."/>
            <person name="Goodwin L."/>
            <person name="Pitluck S."/>
            <person name="Kyrpides N."/>
            <person name="Mavromatis K."/>
            <person name="Ivanova N."/>
            <person name="Mikhailova N."/>
            <person name="Munk A.C."/>
            <person name="Brettin T."/>
            <person name="Detter J.C."/>
            <person name="Han C."/>
            <person name="Tapia R."/>
            <person name="Larimer F."/>
            <person name="Land M."/>
            <person name="Hauser L."/>
            <person name="Markowitz V."/>
            <person name="Cheng J.-F."/>
            <person name="Hugenholtz P."/>
            <person name="Woyke T."/>
            <person name="Wu D."/>
            <person name="Spring S."/>
            <person name="Klenk H.-P."/>
            <person name="Eisen J.A."/>
        </authorList>
    </citation>
    <scope>NUCLEOTIDE SEQUENCE [LARGE SCALE GENOMIC DNA]</scope>
    <source>
        <strain evidence="3">DSM 5692</strain>
    </source>
</reference>
<evidence type="ECO:0000256" key="1">
    <source>
        <dbReference type="SAM" id="SignalP"/>
    </source>
</evidence>
<dbReference type="KEGG" id="drt:Dret_1787"/>
<keyword evidence="3" id="KW-1185">Reference proteome</keyword>
<dbReference type="HOGENOM" id="CLU_2272871_0_0_7"/>
<protein>
    <submittedName>
        <fullName evidence="2">Uncharacterized protein</fullName>
    </submittedName>
</protein>
<accession>C8X3S4</accession>
<reference evidence="2 3" key="2">
    <citation type="journal article" date="2010" name="Stand. Genomic Sci.">
        <title>Complete genome sequence of Desulfohalobium retbaense type strain (HR(100)).</title>
        <authorList>
            <person name="Spring S."/>
            <person name="Nolan M."/>
            <person name="Lapidus A."/>
            <person name="Glavina Del Rio T."/>
            <person name="Copeland A."/>
            <person name="Tice H."/>
            <person name="Cheng J.F."/>
            <person name="Lucas S."/>
            <person name="Land M."/>
            <person name="Chen F."/>
            <person name="Bruce D."/>
            <person name="Goodwin L."/>
            <person name="Pitluck S."/>
            <person name="Ivanova N."/>
            <person name="Mavromatis K."/>
            <person name="Mikhailova N."/>
            <person name="Pati A."/>
            <person name="Chen A."/>
            <person name="Palaniappan K."/>
            <person name="Hauser L."/>
            <person name="Chang Y.J."/>
            <person name="Jeffries C.D."/>
            <person name="Munk C."/>
            <person name="Kiss H."/>
            <person name="Chain P."/>
            <person name="Han C."/>
            <person name="Brettin T."/>
            <person name="Detter J.C."/>
            <person name="Schuler E."/>
            <person name="Goker M."/>
            <person name="Rohde M."/>
            <person name="Bristow J."/>
            <person name="Eisen J.A."/>
            <person name="Markowitz V."/>
            <person name="Hugenholtz P."/>
            <person name="Kyrpides N.C."/>
            <person name="Klenk H.P."/>
        </authorList>
    </citation>
    <scope>NUCLEOTIDE SEQUENCE [LARGE SCALE GENOMIC DNA]</scope>
    <source>
        <strain evidence="2 3">DSM 5692</strain>
    </source>
</reference>
<gene>
    <name evidence="2" type="ordered locus">Dret_1787</name>
</gene>
<dbReference type="EMBL" id="CP001734">
    <property type="protein sequence ID" value="ACV69071.1"/>
    <property type="molecule type" value="Genomic_DNA"/>
</dbReference>
<evidence type="ECO:0000313" key="3">
    <source>
        <dbReference type="Proteomes" id="UP000001052"/>
    </source>
</evidence>
<sequence length="102" mass="11038">MRYGVLIGLVCIFLSAVPLWAEAGSGDPVAVCCCLHSPERAQTYAAQMAEAVPGLEYTLEYAAEDDECQGVTIWISHPEMDGDALCEAVFQSLHTELTCPKE</sequence>
<feature type="chain" id="PRO_5002994085" evidence="1">
    <location>
        <begin position="24"/>
        <end position="102"/>
    </location>
</feature>
<name>C8X3S4_DESRD</name>